<protein>
    <submittedName>
        <fullName evidence="3">Uncharacterized protein</fullName>
    </submittedName>
</protein>
<evidence type="ECO:0000313" key="3">
    <source>
        <dbReference type="EMBL" id="ACB50922.1"/>
    </source>
</evidence>
<name>B1WXT5_CROS5</name>
<gene>
    <name evidence="3" type="ordered locus">cce_1572</name>
</gene>
<organism evidence="3 4">
    <name type="scientific">Crocosphaera subtropica (strain ATCC 51142 / BH68)</name>
    <name type="common">Cyanothece sp. (strain ATCC 51142)</name>
    <dbReference type="NCBI Taxonomy" id="43989"/>
    <lineage>
        <taxon>Bacteria</taxon>
        <taxon>Bacillati</taxon>
        <taxon>Cyanobacteriota</taxon>
        <taxon>Cyanophyceae</taxon>
        <taxon>Oscillatoriophycideae</taxon>
        <taxon>Chroococcales</taxon>
        <taxon>Aphanothecaceae</taxon>
        <taxon>Crocosphaera</taxon>
        <taxon>Crocosphaera subtropica</taxon>
    </lineage>
</organism>
<feature type="compositionally biased region" description="Polar residues" evidence="1">
    <location>
        <begin position="46"/>
        <end position="63"/>
    </location>
</feature>
<feature type="region of interest" description="Disordered" evidence="1">
    <location>
        <begin position="46"/>
        <end position="117"/>
    </location>
</feature>
<keyword evidence="4" id="KW-1185">Reference proteome</keyword>
<dbReference type="KEGG" id="cyt:cce_1572"/>
<feature type="chain" id="PRO_5002769987" evidence="2">
    <location>
        <begin position="31"/>
        <end position="117"/>
    </location>
</feature>
<dbReference type="AlphaFoldDB" id="B1WXT5"/>
<evidence type="ECO:0000313" key="4">
    <source>
        <dbReference type="Proteomes" id="UP000001203"/>
    </source>
</evidence>
<feature type="compositionally biased region" description="Polar residues" evidence="1">
    <location>
        <begin position="76"/>
        <end position="106"/>
    </location>
</feature>
<dbReference type="STRING" id="43989.cce_1572"/>
<dbReference type="EMBL" id="CP000806">
    <property type="protein sequence ID" value="ACB50922.1"/>
    <property type="molecule type" value="Genomic_DNA"/>
</dbReference>
<dbReference type="HOGENOM" id="CLU_2080877_0_0_3"/>
<dbReference type="Proteomes" id="UP000001203">
    <property type="component" value="Chromosome circular"/>
</dbReference>
<keyword evidence="2" id="KW-0732">Signal</keyword>
<proteinExistence type="predicted"/>
<evidence type="ECO:0000256" key="2">
    <source>
        <dbReference type="SAM" id="SignalP"/>
    </source>
</evidence>
<accession>B1WXT5</accession>
<evidence type="ECO:0000256" key="1">
    <source>
        <dbReference type="SAM" id="MobiDB-lite"/>
    </source>
</evidence>
<sequence length="117" mass="13058">MSWSIKSMKNVLIGLLSLTALGVLTSPAVANETEVSGDKVIIQNSYQGSFQDGNGNQSVQESTQVHREFNGRKPRQTGSYGSVQTIDQYQEQMGEMNSSRQTTIQRTEMRNRKGSRR</sequence>
<dbReference type="eggNOG" id="ENOG5032H9H">
    <property type="taxonomic scope" value="Bacteria"/>
</dbReference>
<feature type="signal peptide" evidence="2">
    <location>
        <begin position="1"/>
        <end position="30"/>
    </location>
</feature>
<reference evidence="3 4" key="1">
    <citation type="journal article" date="2008" name="Proc. Natl. Acad. Sci. U.S.A.">
        <title>The genome of Cyanothece 51142, a unicellular diazotrophic cyanobacterium important in the marine nitrogen cycle.</title>
        <authorList>
            <person name="Welsh E.A."/>
            <person name="Liberton M."/>
            <person name="Stoeckel J."/>
            <person name="Loh T."/>
            <person name="Elvitigala T."/>
            <person name="Wang C."/>
            <person name="Wollam A."/>
            <person name="Fulton R.S."/>
            <person name="Clifton S.W."/>
            <person name="Jacobs J.M."/>
            <person name="Aurora R."/>
            <person name="Ghosh B.K."/>
            <person name="Sherman L.A."/>
            <person name="Smith R.D."/>
            <person name="Wilson R.K."/>
            <person name="Pakrasi H.B."/>
        </authorList>
    </citation>
    <scope>NUCLEOTIDE SEQUENCE [LARGE SCALE GENOMIC DNA]</scope>
    <source>
        <strain evidence="4">ATCC 51142 / BH68</strain>
    </source>
</reference>